<name>A0A0W1JF25_DESHA</name>
<dbReference type="SUPFAM" id="SSF54506">
    <property type="entry name" value="Diaminopimelate epimerase-like"/>
    <property type="match status" value="1"/>
</dbReference>
<organism evidence="11 12">
    <name type="scientific">Desulfitobacterium hafniense</name>
    <name type="common">Desulfitobacterium frappieri</name>
    <dbReference type="NCBI Taxonomy" id="49338"/>
    <lineage>
        <taxon>Bacteria</taxon>
        <taxon>Bacillati</taxon>
        <taxon>Bacillota</taxon>
        <taxon>Clostridia</taxon>
        <taxon>Eubacteriales</taxon>
        <taxon>Desulfitobacteriaceae</taxon>
        <taxon>Desulfitobacterium</taxon>
    </lineage>
</organism>
<comment type="catalytic activity">
    <reaction evidence="8 9">
        <text>(2S,6S)-2,6-diaminopimelate = meso-2,6-diaminopimelate</text>
        <dbReference type="Rhea" id="RHEA:15393"/>
        <dbReference type="ChEBI" id="CHEBI:57609"/>
        <dbReference type="ChEBI" id="CHEBI:57791"/>
        <dbReference type="EC" id="5.1.1.7"/>
    </reaction>
</comment>
<dbReference type="GO" id="GO:0005829">
    <property type="term" value="C:cytosol"/>
    <property type="evidence" value="ECO:0007669"/>
    <property type="project" value="TreeGrafter"/>
</dbReference>
<evidence type="ECO:0000256" key="1">
    <source>
        <dbReference type="ARBA" id="ARBA00005196"/>
    </source>
</evidence>
<gene>
    <name evidence="9" type="primary">dapF</name>
    <name evidence="11" type="ORF">AT727_09070</name>
</gene>
<dbReference type="PROSITE" id="PS01326">
    <property type="entry name" value="DAP_EPIMERASE"/>
    <property type="match status" value="1"/>
</dbReference>
<dbReference type="GO" id="GO:0008837">
    <property type="term" value="F:diaminopimelate epimerase activity"/>
    <property type="evidence" value="ECO:0007669"/>
    <property type="project" value="UniProtKB-UniRule"/>
</dbReference>
<proteinExistence type="inferred from homology"/>
<comment type="subunit">
    <text evidence="9">Homodimer.</text>
</comment>
<dbReference type="HAMAP" id="MF_00197">
    <property type="entry name" value="DAP_epimerase"/>
    <property type="match status" value="1"/>
</dbReference>
<feature type="binding site" evidence="9">
    <location>
        <begin position="232"/>
        <end position="233"/>
    </location>
    <ligand>
        <name>substrate</name>
    </ligand>
</feature>
<dbReference type="Pfam" id="PF01678">
    <property type="entry name" value="DAP_epimerase"/>
    <property type="match status" value="2"/>
</dbReference>
<comment type="pathway">
    <text evidence="1 9">Amino-acid biosynthesis; L-lysine biosynthesis via DAP pathway; DL-2,6-diaminopimelate from LL-2,6-diaminopimelate: step 1/1.</text>
</comment>
<dbReference type="EC" id="5.1.1.7" evidence="3 9"/>
<dbReference type="InterPro" id="IPR001653">
    <property type="entry name" value="DAP_epimerase_DapF"/>
</dbReference>
<feature type="active site" description="Proton donor" evidence="9">
    <location>
        <position position="82"/>
    </location>
</feature>
<keyword evidence="7 9" id="KW-0413">Isomerase</keyword>
<keyword evidence="6 9" id="KW-0457">Lysine biosynthesis</keyword>
<dbReference type="EMBL" id="LOCK01000050">
    <property type="protein sequence ID" value="KTE90069.1"/>
    <property type="molecule type" value="Genomic_DNA"/>
</dbReference>
<dbReference type="PANTHER" id="PTHR31689">
    <property type="entry name" value="DIAMINOPIMELATE EPIMERASE, CHLOROPLASTIC"/>
    <property type="match status" value="1"/>
</dbReference>
<evidence type="ECO:0000313" key="12">
    <source>
        <dbReference type="Proteomes" id="UP000054623"/>
    </source>
</evidence>
<evidence type="ECO:0000256" key="7">
    <source>
        <dbReference type="ARBA" id="ARBA00023235"/>
    </source>
</evidence>
<evidence type="ECO:0000256" key="5">
    <source>
        <dbReference type="ARBA" id="ARBA00022605"/>
    </source>
</evidence>
<dbReference type="OrthoDB" id="9805408at2"/>
<feature type="site" description="Could be important to modulate the pK values of the two catalytic cysteine residues" evidence="9">
    <location>
        <position position="173"/>
    </location>
</feature>
<dbReference type="NCBIfam" id="TIGR00652">
    <property type="entry name" value="DapF"/>
    <property type="match status" value="1"/>
</dbReference>
<evidence type="ECO:0000256" key="6">
    <source>
        <dbReference type="ARBA" id="ARBA00023154"/>
    </source>
</evidence>
<evidence type="ECO:0000313" key="11">
    <source>
        <dbReference type="EMBL" id="KTE90069.1"/>
    </source>
</evidence>
<dbReference type="PANTHER" id="PTHR31689:SF0">
    <property type="entry name" value="DIAMINOPIMELATE EPIMERASE"/>
    <property type="match status" value="1"/>
</dbReference>
<comment type="caution">
    <text evidence="11">The sequence shown here is derived from an EMBL/GenBank/DDBJ whole genome shotgun (WGS) entry which is preliminary data.</text>
</comment>
<comment type="caution">
    <text evidence="9">Lacks conserved residue(s) required for the propagation of feature annotation.</text>
</comment>
<reference evidence="11 12" key="1">
    <citation type="submission" date="2015-12" db="EMBL/GenBank/DDBJ databases">
        <title>Draft Genome Sequence of Desulfitobacterium hafniense Strain DH, a Sulfate-reducing Bacterium Isolated from Paddy Soils.</title>
        <authorList>
            <person name="Bao P."/>
            <person name="Zhang X."/>
            <person name="Li G."/>
        </authorList>
    </citation>
    <scope>NUCLEOTIDE SEQUENCE [LARGE SCALE GENOMIC DNA]</scope>
    <source>
        <strain evidence="11 12">DH</strain>
    </source>
</reference>
<feature type="binding site" evidence="9">
    <location>
        <position position="171"/>
    </location>
    <ligand>
        <name>substrate</name>
    </ligand>
</feature>
<comment type="similarity">
    <text evidence="2 9">Belongs to the diaminopimelate epimerase family.</text>
</comment>
<dbReference type="FunFam" id="3.10.310.10:FF:000001">
    <property type="entry name" value="Diaminopimelate epimerase"/>
    <property type="match status" value="1"/>
</dbReference>
<keyword evidence="4 9" id="KW-0963">Cytoplasm</keyword>
<feature type="binding site" evidence="9">
    <location>
        <position position="204"/>
    </location>
    <ligand>
        <name>substrate</name>
    </ligand>
</feature>
<evidence type="ECO:0000256" key="3">
    <source>
        <dbReference type="ARBA" id="ARBA00013080"/>
    </source>
</evidence>
<feature type="binding site" evidence="9">
    <location>
        <begin position="83"/>
        <end position="84"/>
    </location>
    <ligand>
        <name>substrate</name>
    </ligand>
</feature>
<feature type="binding site" evidence="9">
    <location>
        <position position="73"/>
    </location>
    <ligand>
        <name>substrate</name>
    </ligand>
</feature>
<comment type="subcellular location">
    <subcellularLocation>
        <location evidence="9">Cytoplasm</location>
    </subcellularLocation>
</comment>
<evidence type="ECO:0000256" key="8">
    <source>
        <dbReference type="ARBA" id="ARBA00051712"/>
    </source>
</evidence>
<dbReference type="FunFam" id="3.10.310.10:FF:000004">
    <property type="entry name" value="Diaminopimelate epimerase"/>
    <property type="match status" value="1"/>
</dbReference>
<dbReference type="InterPro" id="IPR018510">
    <property type="entry name" value="DAP_epimerase_AS"/>
</dbReference>
<dbReference type="UniPathway" id="UPA00034">
    <property type="reaction ID" value="UER00025"/>
</dbReference>
<comment type="function">
    <text evidence="9">Catalyzes the stereoinversion of LL-2,6-diaminopimelate (L,L-DAP) to meso-diaminopimelate (meso-DAP), a precursor of L-lysine and an essential component of the bacterial peptidoglycan.</text>
</comment>
<dbReference type="GO" id="GO:0009089">
    <property type="term" value="P:lysine biosynthetic process via diaminopimelate"/>
    <property type="evidence" value="ECO:0007669"/>
    <property type="project" value="UniProtKB-UniRule"/>
</dbReference>
<feature type="binding site" evidence="9">
    <location>
        <position position="19"/>
    </location>
    <ligand>
        <name>substrate</name>
    </ligand>
</feature>
<protein>
    <recommendedName>
        <fullName evidence="3 9">Diaminopimelate epimerase</fullName>
        <shortName evidence="9">DAP epimerase</shortName>
        <ecNumber evidence="3 9">5.1.1.7</ecNumber>
    </recommendedName>
    <alternativeName>
        <fullName evidence="9">PLP-independent amino acid racemase</fullName>
    </alternativeName>
</protein>
<feature type="binding site" evidence="9">
    <location>
        <begin position="222"/>
        <end position="223"/>
    </location>
    <ligand>
        <name>substrate</name>
    </ligand>
</feature>
<evidence type="ECO:0000256" key="2">
    <source>
        <dbReference type="ARBA" id="ARBA00010219"/>
    </source>
</evidence>
<evidence type="ECO:0000256" key="10">
    <source>
        <dbReference type="PROSITE-ProRule" id="PRU10125"/>
    </source>
</evidence>
<evidence type="ECO:0000256" key="4">
    <source>
        <dbReference type="ARBA" id="ARBA00022490"/>
    </source>
</evidence>
<dbReference type="AlphaFoldDB" id="A0A0W1JF25"/>
<sequence>MGKELKLAMEIVKMHGLGNDFVFIDHFQGAPAELPDYPELARKLCHRQFGVGGDGLIMVLPSDKADARMRILNSDGSEPEMCGNGIRCFARYIYDQGYVSKNPLQVETLAGILTLQLSITGDQVTGVRVDMGEPILKSEQVPVLIQGDPVVGARLDVDGQEFEFTAVSMGNPHCVLFVEDYETLDFERIGPAIEKHPLFPRKTNVEFIIVNSPRELTMKVWERGAGPTLACGTGACASVVAAVLNGRTERKVTVHLPGGDLLIEWGEDNRVYMTGPAAYVFKGVLLEDALS</sequence>
<dbReference type="Gene3D" id="3.10.310.10">
    <property type="entry name" value="Diaminopimelate Epimerase, Chain A, domain 1"/>
    <property type="match status" value="2"/>
</dbReference>
<feature type="active site" description="Proton acceptor" evidence="9">
    <location>
        <position position="231"/>
    </location>
</feature>
<dbReference type="Proteomes" id="UP000054623">
    <property type="component" value="Unassembled WGS sequence"/>
</dbReference>
<keyword evidence="5 9" id="KW-0028">Amino-acid biosynthesis</keyword>
<feature type="site" description="Could be important to modulate the pK values of the two catalytic cysteine residues" evidence="9">
    <location>
        <position position="222"/>
    </location>
</feature>
<evidence type="ECO:0000256" key="9">
    <source>
        <dbReference type="HAMAP-Rule" id="MF_00197"/>
    </source>
</evidence>
<accession>A0A0W1JF25</accession>
<feature type="active site" evidence="10">
    <location>
        <position position="82"/>
    </location>
</feature>